<proteinExistence type="predicted"/>
<dbReference type="InParanoid" id="A0A6P7FX75"/>
<reference evidence="1" key="1">
    <citation type="submission" date="2025-08" db="UniProtKB">
        <authorList>
            <consortium name="RefSeq"/>
        </authorList>
    </citation>
    <scope>IDENTIFICATION</scope>
    <source>
        <tissue evidence="1">Whole insect</tissue>
    </source>
</reference>
<evidence type="ECO:0000313" key="1">
    <source>
        <dbReference type="RefSeq" id="XP_028141056.1"/>
    </source>
</evidence>
<gene>
    <name evidence="1" type="primary">LOC114335095</name>
</gene>
<accession>A0A6P7FX75</accession>
<dbReference type="RefSeq" id="XP_028141056.1">
    <property type="nucleotide sequence ID" value="XM_028285255.1"/>
</dbReference>
<organism evidence="1">
    <name type="scientific">Diabrotica virgifera virgifera</name>
    <name type="common">western corn rootworm</name>
    <dbReference type="NCBI Taxonomy" id="50390"/>
    <lineage>
        <taxon>Eukaryota</taxon>
        <taxon>Metazoa</taxon>
        <taxon>Ecdysozoa</taxon>
        <taxon>Arthropoda</taxon>
        <taxon>Hexapoda</taxon>
        <taxon>Insecta</taxon>
        <taxon>Pterygota</taxon>
        <taxon>Neoptera</taxon>
        <taxon>Endopterygota</taxon>
        <taxon>Coleoptera</taxon>
        <taxon>Polyphaga</taxon>
        <taxon>Cucujiformia</taxon>
        <taxon>Chrysomeloidea</taxon>
        <taxon>Chrysomelidae</taxon>
        <taxon>Galerucinae</taxon>
        <taxon>Diabroticina</taxon>
        <taxon>Diabroticites</taxon>
        <taxon>Diabrotica</taxon>
    </lineage>
</organism>
<dbReference type="AlphaFoldDB" id="A0A6P7FX75"/>
<protein>
    <submittedName>
        <fullName evidence="1">Uncharacterized protein LOC114335095</fullName>
    </submittedName>
</protein>
<sequence>MKYNYFRINSMDIKQEPSDLSEEYMVQQDNIEFSPIGFPYTVKNEISKDLFKADLANTDTNNYFVHNNSLDKECMEADVEDIKLEEEDKAEEVIVQNDIVIKDEFNEFEQVHVENQFFSEGCKDEPREGYYSESDQMESQESARKTVNSNAQALLGVRVWRRAATDKQVWRQKIKEAKAQFGL</sequence>
<name>A0A6P7FX75_DIAVI</name>